<dbReference type="InterPro" id="IPR009081">
    <property type="entry name" value="PP-bd_ACP"/>
</dbReference>
<name>A0A1C3EIK3_9GAMM</name>
<reference evidence="2 3" key="1">
    <citation type="submission" date="2016-05" db="EMBL/GenBank/DDBJ databases">
        <title>Genomic Taxonomy of the Vibrionaceae.</title>
        <authorList>
            <person name="Gomez-Gil B."/>
            <person name="Enciso-Ibarra J."/>
        </authorList>
    </citation>
    <scope>NUCLEOTIDE SEQUENCE [LARGE SCALE GENOMIC DNA]</scope>
    <source>
        <strain evidence="2 3">CAIM 1920</strain>
    </source>
</reference>
<dbReference type="InterPro" id="IPR036736">
    <property type="entry name" value="ACP-like_sf"/>
</dbReference>
<dbReference type="AlphaFoldDB" id="A0A1C3EIK3"/>
<dbReference type="EMBL" id="LYBM01000019">
    <property type="protein sequence ID" value="ODA33060.1"/>
    <property type="molecule type" value="Genomic_DNA"/>
</dbReference>
<keyword evidence="3" id="KW-1185">Reference proteome</keyword>
<gene>
    <name evidence="2" type="ORF">A8L45_11485</name>
</gene>
<organism evidence="2 3">
    <name type="scientific">Veronia pacifica</name>
    <dbReference type="NCBI Taxonomy" id="1080227"/>
    <lineage>
        <taxon>Bacteria</taxon>
        <taxon>Pseudomonadati</taxon>
        <taxon>Pseudomonadota</taxon>
        <taxon>Gammaproteobacteria</taxon>
        <taxon>Vibrionales</taxon>
        <taxon>Vibrionaceae</taxon>
        <taxon>Veronia</taxon>
    </lineage>
</organism>
<proteinExistence type="predicted"/>
<feature type="domain" description="Carrier" evidence="1">
    <location>
        <begin position="1"/>
        <end position="78"/>
    </location>
</feature>
<evidence type="ECO:0000313" key="3">
    <source>
        <dbReference type="Proteomes" id="UP000094936"/>
    </source>
</evidence>
<sequence>MFSVIVEIISKIKNDPSLIKIATPESHLIEDLNLDSLDIIDFLLELEVAFDLKFDFDKIDFSMMESIHALQAFIEQEKERSATA</sequence>
<comment type="caution">
    <text evidence="2">The sequence shown here is derived from an EMBL/GenBank/DDBJ whole genome shotgun (WGS) entry which is preliminary data.</text>
</comment>
<evidence type="ECO:0000259" key="1">
    <source>
        <dbReference type="PROSITE" id="PS50075"/>
    </source>
</evidence>
<dbReference type="Proteomes" id="UP000094936">
    <property type="component" value="Unassembled WGS sequence"/>
</dbReference>
<dbReference type="OrthoDB" id="1449405at2"/>
<protein>
    <recommendedName>
        <fullName evidence="1">Carrier domain-containing protein</fullName>
    </recommendedName>
</protein>
<dbReference type="STRING" id="1080227.A8L45_11485"/>
<dbReference type="PROSITE" id="PS50075">
    <property type="entry name" value="CARRIER"/>
    <property type="match status" value="1"/>
</dbReference>
<dbReference type="Pfam" id="PF00550">
    <property type="entry name" value="PP-binding"/>
    <property type="match status" value="1"/>
</dbReference>
<dbReference type="Gene3D" id="1.10.1200.10">
    <property type="entry name" value="ACP-like"/>
    <property type="match status" value="1"/>
</dbReference>
<dbReference type="RefSeq" id="WP_068902370.1">
    <property type="nucleotide sequence ID" value="NZ_JBHUIF010000002.1"/>
</dbReference>
<accession>A0A1C3EIK3</accession>
<dbReference type="SUPFAM" id="SSF47336">
    <property type="entry name" value="ACP-like"/>
    <property type="match status" value="1"/>
</dbReference>
<evidence type="ECO:0000313" key="2">
    <source>
        <dbReference type="EMBL" id="ODA33060.1"/>
    </source>
</evidence>